<accession>A0ABW3HLF9</accession>
<dbReference type="SUPFAM" id="SSF53850">
    <property type="entry name" value="Periplasmic binding protein-like II"/>
    <property type="match status" value="1"/>
</dbReference>
<feature type="signal peptide" evidence="2">
    <location>
        <begin position="1"/>
        <end position="27"/>
    </location>
</feature>
<feature type="compositionally biased region" description="Polar residues" evidence="1">
    <location>
        <begin position="43"/>
        <end position="54"/>
    </location>
</feature>
<sequence>MNKKLKSSFFTGLMVLLMIAVVTGACSSNSNNGNANTNAEKPVSSQTETPTSDENSPKEEEPALGLEPAEIVIHSSSGWTEEAFNARYGDKIREKFPQHNITYIQHGNGVNYNSLIAGGTEIDIYWESVAQFSNALQVEMQYDMTDLISQHKVDTSKIEPTMMEAMKSISNGGMYALPVLNNTMSLYYNKDLFDRFGVDYPTDGMSWDDILKLNRQLTRVVDDKQYAGLGFVFGHLLRMNPFSLPYVDAETDKVTLNDYEFWRTLYDTFIIRTAQAPGYQDYLREKNNFPGVANFVKDQDVAMIAAVANTHLNFDMSHFNWDLIGLPEFSAAPGVGPQLYPTYWGVSTVSTSKAQSMEIIKYLVSDEYQTEVAKSGALPVVTSDAVIESYGQDTNFTDKNIRSAFYDNPAAISPKSAYDTKVEALFRKNILPLALGETDLNTEFRVAEEAANKLIEELKQ</sequence>
<evidence type="ECO:0000256" key="1">
    <source>
        <dbReference type="SAM" id="MobiDB-lite"/>
    </source>
</evidence>
<dbReference type="InterPro" id="IPR050490">
    <property type="entry name" value="Bact_solute-bd_prot1"/>
</dbReference>
<evidence type="ECO:0000313" key="4">
    <source>
        <dbReference type="Proteomes" id="UP001596989"/>
    </source>
</evidence>
<dbReference type="RefSeq" id="WP_377562119.1">
    <property type="nucleotide sequence ID" value="NZ_JBHTJZ010000005.1"/>
</dbReference>
<evidence type="ECO:0000313" key="3">
    <source>
        <dbReference type="EMBL" id="MFD0958361.1"/>
    </source>
</evidence>
<dbReference type="Proteomes" id="UP001596989">
    <property type="component" value="Unassembled WGS sequence"/>
</dbReference>
<evidence type="ECO:0000256" key="2">
    <source>
        <dbReference type="SAM" id="SignalP"/>
    </source>
</evidence>
<dbReference type="PROSITE" id="PS51257">
    <property type="entry name" value="PROKAR_LIPOPROTEIN"/>
    <property type="match status" value="1"/>
</dbReference>
<dbReference type="InterPro" id="IPR006059">
    <property type="entry name" value="SBP"/>
</dbReference>
<name>A0ABW3HLF9_9BACL</name>
<keyword evidence="4" id="KW-1185">Reference proteome</keyword>
<organism evidence="3 4">
    <name type="scientific">Paenibacillus chungangensis</name>
    <dbReference type="NCBI Taxonomy" id="696535"/>
    <lineage>
        <taxon>Bacteria</taxon>
        <taxon>Bacillati</taxon>
        <taxon>Bacillota</taxon>
        <taxon>Bacilli</taxon>
        <taxon>Bacillales</taxon>
        <taxon>Paenibacillaceae</taxon>
        <taxon>Paenibacillus</taxon>
    </lineage>
</organism>
<comment type="caution">
    <text evidence="3">The sequence shown here is derived from an EMBL/GenBank/DDBJ whole genome shotgun (WGS) entry which is preliminary data.</text>
</comment>
<dbReference type="Pfam" id="PF01547">
    <property type="entry name" value="SBP_bac_1"/>
    <property type="match status" value="1"/>
</dbReference>
<dbReference type="PANTHER" id="PTHR43649:SF12">
    <property type="entry name" value="DIACETYLCHITOBIOSE BINDING PROTEIN DASA"/>
    <property type="match status" value="1"/>
</dbReference>
<feature type="chain" id="PRO_5046282103" evidence="2">
    <location>
        <begin position="28"/>
        <end position="460"/>
    </location>
</feature>
<dbReference type="PANTHER" id="PTHR43649">
    <property type="entry name" value="ARABINOSE-BINDING PROTEIN-RELATED"/>
    <property type="match status" value="1"/>
</dbReference>
<gene>
    <name evidence="3" type="ORF">ACFQ2I_03085</name>
</gene>
<keyword evidence="2" id="KW-0732">Signal</keyword>
<feature type="region of interest" description="Disordered" evidence="1">
    <location>
        <begin position="33"/>
        <end position="65"/>
    </location>
</feature>
<protein>
    <submittedName>
        <fullName evidence="3">ABC transporter substrate-binding protein</fullName>
    </submittedName>
</protein>
<reference evidence="4" key="1">
    <citation type="journal article" date="2019" name="Int. J. Syst. Evol. Microbiol.">
        <title>The Global Catalogue of Microorganisms (GCM) 10K type strain sequencing project: providing services to taxonomists for standard genome sequencing and annotation.</title>
        <authorList>
            <consortium name="The Broad Institute Genomics Platform"/>
            <consortium name="The Broad Institute Genome Sequencing Center for Infectious Disease"/>
            <person name="Wu L."/>
            <person name="Ma J."/>
        </authorList>
    </citation>
    <scope>NUCLEOTIDE SEQUENCE [LARGE SCALE GENOMIC DNA]</scope>
    <source>
        <strain evidence="4">CCUG 59129</strain>
    </source>
</reference>
<proteinExistence type="predicted"/>
<dbReference type="Gene3D" id="3.40.190.10">
    <property type="entry name" value="Periplasmic binding protein-like II"/>
    <property type="match status" value="1"/>
</dbReference>
<dbReference type="EMBL" id="JBHTJZ010000005">
    <property type="protein sequence ID" value="MFD0958361.1"/>
    <property type="molecule type" value="Genomic_DNA"/>
</dbReference>